<dbReference type="PROSITE" id="PS50090">
    <property type="entry name" value="MYB_LIKE"/>
    <property type="match status" value="3"/>
</dbReference>
<dbReference type="SUPFAM" id="SSF46689">
    <property type="entry name" value="Homeodomain-like"/>
    <property type="match status" value="3"/>
</dbReference>
<dbReference type="InterPro" id="IPR051575">
    <property type="entry name" value="Myb-like_DNA-bd"/>
</dbReference>
<sequence>MTTQKRRWWTEKEDRILLKEAESQRIGTEDRVNDWNTIAAKLPGRTNKDCRKRWHKISPNIRKGAWTAVEDGRLQEGANLFGLKWTQVSEIVRTRNADQCSKRWRYALNPDVSHSPWTEEQDGALLRLVAEYGHNWSKISTTTFRDRSTVDIKNRYFLLQRRQRGSTANSTQDPSTIDDDSLSEISWADPVPQQEQQDTALSGPVKSASDRTATAMIDYQIPRSTDLQGDYADLSKDFLVPYEDTMPVHTSDADCLQFLQNLDPALVADEFSQALDANTSDELHRTEPAMAPSTAESHSGSRLSTLTLEGLELDTVNLVINTLLTNNSRFRMRLDNN</sequence>
<name>A0A5N7AKT8_9EURO</name>
<feature type="domain" description="HTH myb-type" evidence="7">
    <location>
        <begin position="58"/>
        <end position="112"/>
    </location>
</feature>
<dbReference type="InterPro" id="IPR001005">
    <property type="entry name" value="SANT/Myb"/>
</dbReference>
<dbReference type="GO" id="GO:0001006">
    <property type="term" value="F:RNA polymerase III type 3 promoter sequence-specific DNA binding"/>
    <property type="evidence" value="ECO:0007669"/>
    <property type="project" value="TreeGrafter"/>
</dbReference>
<feature type="domain" description="Myb-like" evidence="6">
    <location>
        <begin position="1"/>
        <end position="58"/>
    </location>
</feature>
<dbReference type="PANTHER" id="PTHR46621">
    <property type="entry name" value="SNRNA-ACTIVATING PROTEIN COMPLEX SUBUNIT 4"/>
    <property type="match status" value="1"/>
</dbReference>
<dbReference type="PROSITE" id="PS51294">
    <property type="entry name" value="HTH_MYB"/>
    <property type="match status" value="3"/>
</dbReference>
<dbReference type="Pfam" id="PF00249">
    <property type="entry name" value="Myb_DNA-binding"/>
    <property type="match status" value="1"/>
</dbReference>
<dbReference type="GO" id="GO:0042796">
    <property type="term" value="P:snRNA transcription by RNA polymerase III"/>
    <property type="evidence" value="ECO:0007669"/>
    <property type="project" value="TreeGrafter"/>
</dbReference>
<dbReference type="Pfam" id="PF13921">
    <property type="entry name" value="Myb_DNA-bind_6"/>
    <property type="match status" value="1"/>
</dbReference>
<dbReference type="InterPro" id="IPR017930">
    <property type="entry name" value="Myb_dom"/>
</dbReference>
<feature type="domain" description="Myb-like" evidence="6">
    <location>
        <begin position="109"/>
        <end position="156"/>
    </location>
</feature>
<feature type="domain" description="Myb-like" evidence="6">
    <location>
        <begin position="59"/>
        <end position="108"/>
    </location>
</feature>
<protein>
    <recommendedName>
        <fullName evidence="10">Homeodomain-like protein</fullName>
    </recommendedName>
</protein>
<accession>A0A5N7AKT8</accession>
<dbReference type="CDD" id="cd00167">
    <property type="entry name" value="SANT"/>
    <property type="match status" value="2"/>
</dbReference>
<dbReference type="GO" id="GO:0019185">
    <property type="term" value="C:snRNA-activating protein complex"/>
    <property type="evidence" value="ECO:0007669"/>
    <property type="project" value="TreeGrafter"/>
</dbReference>
<dbReference type="RefSeq" id="XP_031933542.1">
    <property type="nucleotide sequence ID" value="XM_032069644.1"/>
</dbReference>
<evidence type="ECO:0000256" key="4">
    <source>
        <dbReference type="ARBA" id="ARBA00023242"/>
    </source>
</evidence>
<dbReference type="EMBL" id="ML737565">
    <property type="protein sequence ID" value="KAE8370461.1"/>
    <property type="molecule type" value="Genomic_DNA"/>
</dbReference>
<dbReference type="SMART" id="SM00717">
    <property type="entry name" value="SANT"/>
    <property type="match status" value="3"/>
</dbReference>
<keyword evidence="1" id="KW-0805">Transcription regulation</keyword>
<dbReference type="Proteomes" id="UP000326268">
    <property type="component" value="Unassembled WGS sequence"/>
</dbReference>
<keyword evidence="3" id="KW-0804">Transcription</keyword>
<evidence type="ECO:0000259" key="6">
    <source>
        <dbReference type="PROSITE" id="PS50090"/>
    </source>
</evidence>
<dbReference type="GO" id="GO:0042795">
    <property type="term" value="P:snRNA transcription by RNA polymerase II"/>
    <property type="evidence" value="ECO:0007669"/>
    <property type="project" value="TreeGrafter"/>
</dbReference>
<keyword evidence="9" id="KW-1185">Reference proteome</keyword>
<dbReference type="GO" id="GO:0000978">
    <property type="term" value="F:RNA polymerase II cis-regulatory region sequence-specific DNA binding"/>
    <property type="evidence" value="ECO:0007669"/>
    <property type="project" value="TreeGrafter"/>
</dbReference>
<dbReference type="PANTHER" id="PTHR46621:SF1">
    <property type="entry name" value="SNRNA-ACTIVATING PROTEIN COMPLEX SUBUNIT 4"/>
    <property type="match status" value="1"/>
</dbReference>
<feature type="region of interest" description="Disordered" evidence="5">
    <location>
        <begin position="281"/>
        <end position="302"/>
    </location>
</feature>
<keyword evidence="4" id="KW-0539">Nucleus</keyword>
<evidence type="ECO:0000256" key="3">
    <source>
        <dbReference type="ARBA" id="ARBA00023163"/>
    </source>
</evidence>
<dbReference type="InterPro" id="IPR009057">
    <property type="entry name" value="Homeodomain-like_sf"/>
</dbReference>
<evidence type="ECO:0000256" key="2">
    <source>
        <dbReference type="ARBA" id="ARBA00023125"/>
    </source>
</evidence>
<evidence type="ECO:0000256" key="5">
    <source>
        <dbReference type="SAM" id="MobiDB-lite"/>
    </source>
</evidence>
<evidence type="ECO:0000259" key="7">
    <source>
        <dbReference type="PROSITE" id="PS51294"/>
    </source>
</evidence>
<gene>
    <name evidence="8" type="ORF">BDV27DRAFT_140385</name>
</gene>
<evidence type="ECO:0000256" key="1">
    <source>
        <dbReference type="ARBA" id="ARBA00023015"/>
    </source>
</evidence>
<evidence type="ECO:0008006" key="10">
    <source>
        <dbReference type="Google" id="ProtNLM"/>
    </source>
</evidence>
<keyword evidence="2" id="KW-0238">DNA-binding</keyword>
<dbReference type="OrthoDB" id="2143914at2759"/>
<evidence type="ECO:0000313" key="8">
    <source>
        <dbReference type="EMBL" id="KAE8370461.1"/>
    </source>
</evidence>
<feature type="domain" description="HTH myb-type" evidence="7">
    <location>
        <begin position="114"/>
        <end position="164"/>
    </location>
</feature>
<feature type="region of interest" description="Disordered" evidence="5">
    <location>
        <begin position="163"/>
        <end position="182"/>
    </location>
</feature>
<reference evidence="8 9" key="1">
    <citation type="submission" date="2019-04" db="EMBL/GenBank/DDBJ databases">
        <title>Friends and foes A comparative genomics studyof 23 Aspergillus species from section Flavi.</title>
        <authorList>
            <consortium name="DOE Joint Genome Institute"/>
            <person name="Kjaerbolling I."/>
            <person name="Vesth T."/>
            <person name="Frisvad J.C."/>
            <person name="Nybo J.L."/>
            <person name="Theobald S."/>
            <person name="Kildgaard S."/>
            <person name="Isbrandt T."/>
            <person name="Kuo A."/>
            <person name="Sato A."/>
            <person name="Lyhne E.K."/>
            <person name="Kogle M.E."/>
            <person name="Wiebenga A."/>
            <person name="Kun R.S."/>
            <person name="Lubbers R.J."/>
            <person name="Makela M.R."/>
            <person name="Barry K."/>
            <person name="Chovatia M."/>
            <person name="Clum A."/>
            <person name="Daum C."/>
            <person name="Haridas S."/>
            <person name="He G."/>
            <person name="LaButti K."/>
            <person name="Lipzen A."/>
            <person name="Mondo S."/>
            <person name="Riley R."/>
            <person name="Salamov A."/>
            <person name="Simmons B.A."/>
            <person name="Magnuson J.K."/>
            <person name="Henrissat B."/>
            <person name="Mortensen U.H."/>
            <person name="Larsen T.O."/>
            <person name="Devries R.P."/>
            <person name="Grigoriev I.V."/>
            <person name="Machida M."/>
            <person name="Baker S.E."/>
            <person name="Andersen M.R."/>
        </authorList>
    </citation>
    <scope>NUCLEOTIDE SEQUENCE [LARGE SCALE GENOMIC DNA]</scope>
    <source>
        <strain evidence="8 9">CBS 763.97</strain>
    </source>
</reference>
<feature type="domain" description="HTH myb-type" evidence="7">
    <location>
        <begin position="1"/>
        <end position="56"/>
    </location>
</feature>
<feature type="compositionally biased region" description="Polar residues" evidence="5">
    <location>
        <begin position="165"/>
        <end position="175"/>
    </location>
</feature>
<evidence type="ECO:0000313" key="9">
    <source>
        <dbReference type="Proteomes" id="UP000326268"/>
    </source>
</evidence>
<dbReference type="AlphaFoldDB" id="A0A5N7AKT8"/>
<proteinExistence type="predicted"/>
<dbReference type="Gene3D" id="1.10.10.60">
    <property type="entry name" value="Homeodomain-like"/>
    <property type="match status" value="3"/>
</dbReference>
<organism evidence="8 9">
    <name type="scientific">Aspergillus caelatus</name>
    <dbReference type="NCBI Taxonomy" id="61420"/>
    <lineage>
        <taxon>Eukaryota</taxon>
        <taxon>Fungi</taxon>
        <taxon>Dikarya</taxon>
        <taxon>Ascomycota</taxon>
        <taxon>Pezizomycotina</taxon>
        <taxon>Eurotiomycetes</taxon>
        <taxon>Eurotiomycetidae</taxon>
        <taxon>Eurotiales</taxon>
        <taxon>Aspergillaceae</taxon>
        <taxon>Aspergillus</taxon>
        <taxon>Aspergillus subgen. Circumdati</taxon>
    </lineage>
</organism>
<dbReference type="GeneID" id="43654090"/>